<dbReference type="AlphaFoldDB" id="A0A369CGV9"/>
<evidence type="ECO:0000313" key="3">
    <source>
        <dbReference type="Proteomes" id="UP000252707"/>
    </source>
</evidence>
<evidence type="ECO:0000313" key="2">
    <source>
        <dbReference type="EMBL" id="RCX32933.1"/>
    </source>
</evidence>
<proteinExistence type="predicted"/>
<name>A0A369CGV9_9GAMM</name>
<dbReference type="EMBL" id="QPJY01000001">
    <property type="protein sequence ID" value="RCX32933.1"/>
    <property type="molecule type" value="Genomic_DNA"/>
</dbReference>
<dbReference type="Pfam" id="PF04351">
    <property type="entry name" value="PilP"/>
    <property type="match status" value="1"/>
</dbReference>
<reference evidence="2 3" key="1">
    <citation type="submission" date="2018-07" db="EMBL/GenBank/DDBJ databases">
        <title>Genomic Encyclopedia of Type Strains, Phase IV (KMG-IV): sequencing the most valuable type-strain genomes for metagenomic binning, comparative biology and taxonomic classification.</title>
        <authorList>
            <person name="Goeker M."/>
        </authorList>
    </citation>
    <scope>NUCLEOTIDE SEQUENCE [LARGE SCALE GENOMIC DNA]</scope>
    <source>
        <strain evidence="2 3">DSM 26407</strain>
    </source>
</reference>
<keyword evidence="3" id="KW-1185">Reference proteome</keyword>
<accession>A0A369CGV9</accession>
<organism evidence="2 3">
    <name type="scientific">Thioalbus denitrificans</name>
    <dbReference type="NCBI Taxonomy" id="547122"/>
    <lineage>
        <taxon>Bacteria</taxon>
        <taxon>Pseudomonadati</taxon>
        <taxon>Pseudomonadota</taxon>
        <taxon>Gammaproteobacteria</taxon>
        <taxon>Chromatiales</taxon>
        <taxon>Ectothiorhodospiraceae</taxon>
        <taxon>Thioalbus</taxon>
    </lineage>
</organism>
<dbReference type="InterPro" id="IPR007446">
    <property type="entry name" value="PilP"/>
</dbReference>
<protein>
    <submittedName>
        <fullName evidence="2">Type IV pilus assembly protein PilP</fullName>
    </submittedName>
</protein>
<dbReference type="PIRSF" id="PIRSF016481">
    <property type="entry name" value="Pilus_assembly_PilP"/>
    <property type="match status" value="1"/>
</dbReference>
<dbReference type="RefSeq" id="WP_245937135.1">
    <property type="nucleotide sequence ID" value="NZ_QPJY01000001.1"/>
</dbReference>
<comment type="caution">
    <text evidence="2">The sequence shown here is derived from an EMBL/GenBank/DDBJ whole genome shotgun (WGS) entry which is preliminary data.</text>
</comment>
<dbReference type="PROSITE" id="PS51257">
    <property type="entry name" value="PROKAR_LIPOPROTEIN"/>
    <property type="match status" value="1"/>
</dbReference>
<dbReference type="Proteomes" id="UP000252707">
    <property type="component" value="Unassembled WGS sequence"/>
</dbReference>
<gene>
    <name evidence="2" type="ORF">DFQ59_101231</name>
</gene>
<feature type="region of interest" description="Disordered" evidence="1">
    <location>
        <begin position="69"/>
        <end position="100"/>
    </location>
</feature>
<sequence>MDSKKSPVALMLTVMVLGGLGLTGCGTGDKMADLRAYVSEVKARPVTPIEPLPEIKPYETYAYQVHEMRDPFEPPAGPEPVQVAQEQAGGPQPDPNRPREPLEMFPLDSLRMVGILEREETTFGLVKARDGTLFRVQEGNYLGQNHGKILRISEQQIDLMEIVPNGTGGWMERSASLALNEK</sequence>
<dbReference type="Gene3D" id="2.30.30.830">
    <property type="match status" value="1"/>
</dbReference>
<evidence type="ECO:0000256" key="1">
    <source>
        <dbReference type="SAM" id="MobiDB-lite"/>
    </source>
</evidence>